<proteinExistence type="predicted"/>
<dbReference type="Pfam" id="PF09916">
    <property type="entry name" value="DUF2145"/>
    <property type="match status" value="1"/>
</dbReference>
<organism evidence="2 3">
    <name type="scientific">Variovorax soli</name>
    <dbReference type="NCBI Taxonomy" id="376815"/>
    <lineage>
        <taxon>Bacteria</taxon>
        <taxon>Pseudomonadati</taxon>
        <taxon>Pseudomonadota</taxon>
        <taxon>Betaproteobacteria</taxon>
        <taxon>Burkholderiales</taxon>
        <taxon>Comamonadaceae</taxon>
        <taxon>Variovorax</taxon>
    </lineage>
</organism>
<dbReference type="EMBL" id="JAVDRF010000003">
    <property type="protein sequence ID" value="MDR6535802.1"/>
    <property type="molecule type" value="Genomic_DNA"/>
</dbReference>
<evidence type="ECO:0008006" key="4">
    <source>
        <dbReference type="Google" id="ProtNLM"/>
    </source>
</evidence>
<name>A0ABU1NBH0_9BURK</name>
<keyword evidence="1" id="KW-0472">Membrane</keyword>
<evidence type="ECO:0000313" key="2">
    <source>
        <dbReference type="EMBL" id="MDR6535802.1"/>
    </source>
</evidence>
<evidence type="ECO:0000256" key="1">
    <source>
        <dbReference type="SAM" id="Phobius"/>
    </source>
</evidence>
<evidence type="ECO:0000313" key="3">
    <source>
        <dbReference type="Proteomes" id="UP001184230"/>
    </source>
</evidence>
<dbReference type="PIRSF" id="PIRSF028477">
    <property type="entry name" value="UCP028477"/>
    <property type="match status" value="1"/>
</dbReference>
<protein>
    <recommendedName>
        <fullName evidence="4">DUF2145 domain-containing protein</fullName>
    </recommendedName>
</protein>
<keyword evidence="3" id="KW-1185">Reference proteome</keyword>
<keyword evidence="1" id="KW-1133">Transmembrane helix</keyword>
<reference evidence="2 3" key="1">
    <citation type="submission" date="2023-07" db="EMBL/GenBank/DDBJ databases">
        <title>Sorghum-associated microbial communities from plants grown in Nebraska, USA.</title>
        <authorList>
            <person name="Schachtman D."/>
        </authorList>
    </citation>
    <scope>NUCLEOTIDE SEQUENCE [LARGE SCALE GENOMIC DNA]</scope>
    <source>
        <strain evidence="2 3">DS1781</strain>
    </source>
</reference>
<feature type="transmembrane region" description="Helical" evidence="1">
    <location>
        <begin position="25"/>
        <end position="47"/>
    </location>
</feature>
<accession>A0ABU1NBH0</accession>
<gene>
    <name evidence="2" type="ORF">J2739_001572</name>
</gene>
<sequence length="294" mass="32515">MKRIPTNFGNYETEYRSRVPHVRRWLRSVLHVLAAALAVTLAGLFLFPLNAHAGRSCEEHRPNAASIIKGMELAQRTAQQLDASGAQVVLLARAGQDLGKYGLRYSHMGLAYKTEAGLWRVVHKLNQCNTATAAVYRQGLGEFFLDDLWRNEAAWVVPTPAVQAQLRAALGEPPSRITRLHIPSYSIVSYAWGDKYQQSNQWAIETLAAAMEPATIRTRAQAQAWLKFKGYEPTTLKLGPLTRLGGRLGAANVAFDDHPNEKRFSDRIETVTVDSVFAWMPRAGLGAAPVVLGL</sequence>
<keyword evidence="1" id="KW-0812">Transmembrane</keyword>
<comment type="caution">
    <text evidence="2">The sequence shown here is derived from an EMBL/GenBank/DDBJ whole genome shotgun (WGS) entry which is preliminary data.</text>
</comment>
<dbReference type="Proteomes" id="UP001184230">
    <property type="component" value="Unassembled WGS sequence"/>
</dbReference>
<dbReference type="InterPro" id="IPR014547">
    <property type="entry name" value="UCP028477"/>
</dbReference>